<keyword evidence="4" id="KW-0472">Membrane</keyword>
<dbReference type="GeneTree" id="ENSGT01030000234598"/>
<dbReference type="PANTHER" id="PTHR10404:SF32">
    <property type="entry name" value="INACTIVE N-ACETYLATED-ALPHA-LINKED ACIDIC DIPEPTIDASE-LIKE PROTEIN 2"/>
    <property type="match status" value="1"/>
</dbReference>
<dbReference type="InterPro" id="IPR036757">
    <property type="entry name" value="TFR-like_dimer_dom_sf"/>
</dbReference>
<reference evidence="6" key="1">
    <citation type="submission" date="2018-03" db="EMBL/GenBank/DDBJ databases">
        <title>ARS-UCD1.2.</title>
        <authorList>
            <person name="Rosen B.D."/>
            <person name="Bickhart D.M."/>
            <person name="Koren S."/>
            <person name="Schnabel R.D."/>
            <person name="Hall R."/>
            <person name="Zimin A."/>
            <person name="Dreischer C."/>
            <person name="Schultheiss S."/>
            <person name="Schroeder S.G."/>
            <person name="Elsik C.G."/>
            <person name="Couldrey C."/>
            <person name="Liu G.E."/>
            <person name="Van Tassell C.P."/>
            <person name="Phillippy A.M."/>
            <person name="Smith T.P.L."/>
            <person name="Medrano J.F."/>
        </authorList>
    </citation>
    <scope>NUCLEOTIDE SEQUENCE [LARGE SCALE GENOMIC DNA]</scope>
    <source>
        <strain evidence="6">Hereford</strain>
    </source>
</reference>
<name>A0A3Q1LJR9_BOVIN</name>
<keyword evidence="3" id="KW-0735">Signal-anchor</keyword>
<dbReference type="SUPFAM" id="SSF47672">
    <property type="entry name" value="Transferrin receptor-like dimerisation domain"/>
    <property type="match status" value="1"/>
</dbReference>
<dbReference type="Gene3D" id="3.50.30.30">
    <property type="match status" value="2"/>
</dbReference>
<dbReference type="FunFam" id="3.40.630.10:FF:000101">
    <property type="entry name" value="N-acetylated alpha-linked acidic dipeptidase like 1"/>
    <property type="match status" value="1"/>
</dbReference>
<proteinExistence type="inferred from homology"/>
<dbReference type="InterPro" id="IPR039373">
    <property type="entry name" value="Peptidase_M28B"/>
</dbReference>
<evidence type="ECO:0000313" key="6">
    <source>
        <dbReference type="Ensembl" id="ENSBTAP00000056708.2"/>
    </source>
</evidence>
<dbReference type="Pfam" id="PF04389">
    <property type="entry name" value="Peptidase_M28"/>
    <property type="match status" value="1"/>
</dbReference>
<keyword evidence="4" id="KW-1133">Transmembrane helix</keyword>
<dbReference type="PANTHER" id="PTHR10404">
    <property type="entry name" value="N-ACETYLATED-ALPHA-LINKED ACIDIC DIPEPTIDASE"/>
    <property type="match status" value="1"/>
</dbReference>
<evidence type="ECO:0000256" key="3">
    <source>
        <dbReference type="ARBA" id="ARBA00022968"/>
    </source>
</evidence>
<evidence type="ECO:0000313" key="7">
    <source>
        <dbReference type="Proteomes" id="UP000009136"/>
    </source>
</evidence>
<evidence type="ECO:0000256" key="4">
    <source>
        <dbReference type="SAM" id="Phobius"/>
    </source>
</evidence>
<accession>A0A3Q1LJR9</accession>
<organism evidence="6 7">
    <name type="scientific">Bos taurus</name>
    <name type="common">Bovine</name>
    <dbReference type="NCBI Taxonomy" id="9913"/>
    <lineage>
        <taxon>Eukaryota</taxon>
        <taxon>Metazoa</taxon>
        <taxon>Chordata</taxon>
        <taxon>Craniata</taxon>
        <taxon>Vertebrata</taxon>
        <taxon>Euteleostomi</taxon>
        <taxon>Mammalia</taxon>
        <taxon>Eutheria</taxon>
        <taxon>Laurasiatheria</taxon>
        <taxon>Artiodactyla</taxon>
        <taxon>Ruminantia</taxon>
        <taxon>Pecora</taxon>
        <taxon>Bovidae</taxon>
        <taxon>Bovinae</taxon>
        <taxon>Bos</taxon>
    </lineage>
</organism>
<dbReference type="Gene3D" id="1.20.930.40">
    <property type="entry name" value="Transferrin receptor-like, dimerisation domain"/>
    <property type="match status" value="1"/>
</dbReference>
<evidence type="ECO:0000256" key="2">
    <source>
        <dbReference type="ARBA" id="ARBA00005634"/>
    </source>
</evidence>
<dbReference type="InterPro" id="IPR046450">
    <property type="entry name" value="PA_dom_sf"/>
</dbReference>
<dbReference type="Proteomes" id="UP000009136">
    <property type="component" value="Chromosome 1"/>
</dbReference>
<comment type="similarity">
    <text evidence="2">Belongs to the peptidase M28 family. M28B subfamily.</text>
</comment>
<feature type="transmembrane region" description="Helical" evidence="4">
    <location>
        <begin position="125"/>
        <end position="145"/>
    </location>
</feature>
<protein>
    <submittedName>
        <fullName evidence="6">N-acetylated alpha-linked acidic dipeptidase like 2</fullName>
    </submittedName>
</protein>
<dbReference type="AlphaFoldDB" id="A0A3Q1LJR9"/>
<dbReference type="SUPFAM" id="SSF52025">
    <property type="entry name" value="PA domain"/>
    <property type="match status" value="1"/>
</dbReference>
<dbReference type="Ensembl" id="ENSBTAT00000074778.2">
    <property type="protein sequence ID" value="ENSBTAP00000056708.2"/>
    <property type="gene ID" value="ENSBTAG00000048493.2"/>
</dbReference>
<dbReference type="Gene3D" id="3.40.630.10">
    <property type="entry name" value="Zn peptidases"/>
    <property type="match status" value="2"/>
</dbReference>
<gene>
    <name evidence="6" type="primary">NAALADL2</name>
</gene>
<dbReference type="SUPFAM" id="SSF53187">
    <property type="entry name" value="Zn-dependent exopeptidases"/>
    <property type="match status" value="1"/>
</dbReference>
<reference evidence="6" key="3">
    <citation type="submission" date="2025-09" db="UniProtKB">
        <authorList>
            <consortium name="Ensembl"/>
        </authorList>
    </citation>
    <scope>IDENTIFICATION</scope>
    <source>
        <strain evidence="6">Hereford</strain>
    </source>
</reference>
<comment type="subcellular location">
    <subcellularLocation>
        <location evidence="1">Membrane</location>
        <topology evidence="1">Single-pass type II membrane protein</topology>
    </subcellularLocation>
</comment>
<feature type="domain" description="Peptidase M28" evidence="5">
    <location>
        <begin position="391"/>
        <end position="553"/>
    </location>
</feature>
<evidence type="ECO:0000259" key="5">
    <source>
        <dbReference type="Pfam" id="PF04389"/>
    </source>
</evidence>
<evidence type="ECO:0000256" key="1">
    <source>
        <dbReference type="ARBA" id="ARBA00004606"/>
    </source>
</evidence>
<dbReference type="GO" id="GO:0016020">
    <property type="term" value="C:membrane"/>
    <property type="evidence" value="ECO:0007669"/>
    <property type="project" value="UniProtKB-SubCell"/>
</dbReference>
<sequence length="755" mass="84530">MGENEASLPNTALQGKKMAYQKVNADQRAPGHSQYLDNDDLQATALDLEWDMEKELEEPGFDQFQLNSAENQNLENSETADLNLDPIQPATSPKGRFQRLQEESDYVTHYTRSAPKSNPRNFCRLLKIFCTAIILFISGILIGYYSHKNCPSNATSSGTLDLHLYQEILKTIQGEDIKKSFRNLVQLYKSEDDMDISKKIKTQWTSLGLEDVQLVNYSVLLNLPGLSPSSVTLSSSGQCFHPNGQPCSEEARKWSSQDLLYSYAAYSANGILELSLLEKTGFGGVLLYIDPCDLPKTANLSYNTFMVSLNPGGDPSTPGYPSIDGSFRQHRSNLTSLLVQPISASLVAKLISLPKDRTTNGACSPLELPNNEERIVNMKIQTVTKFETVTNVVGYLKGVTFPDRYVIVGSHHHTAHSYNRQEWASSTAVITAFIRALMLRVKRGWRPDRTIVFCSWGGTAFGNIGSYEWGEDFRKVLQRNVVAYISLHSPVRGNSSLHSVASPSLQQLVAEKNKFNCPRRDQCPKTNISSEQIQDDADYFINHLGVPTVRFTYEDIKTLEGPSFLSEALFPKHATKIEEMDPFFNLHETITKLSGEVILQIANEPVLPFNALDIALEVQNSLKGDQTTTPQLLALASRLRESAELFQSDEMRPANDPKERDPMRVRMLNDLLQDMEKSFLVQHAPPGFYRNILYHLDGKTSQFSILLEAWEHCKSLASNETLQEALSEVLNSINAAQVYFKAGLDVFESVLVGKN</sequence>
<keyword evidence="7" id="KW-1185">Reference proteome</keyword>
<reference evidence="6" key="2">
    <citation type="submission" date="2025-08" db="UniProtKB">
        <authorList>
            <consortium name="Ensembl"/>
        </authorList>
    </citation>
    <scope>IDENTIFICATION</scope>
    <source>
        <strain evidence="6">Hereford</strain>
    </source>
</reference>
<keyword evidence="4" id="KW-0812">Transmembrane</keyword>
<dbReference type="InterPro" id="IPR007484">
    <property type="entry name" value="Peptidase_M28"/>
</dbReference>
<dbReference type="CDD" id="cd03874">
    <property type="entry name" value="M28_PMSA_TfR_like"/>
    <property type="match status" value="1"/>
</dbReference>